<protein>
    <submittedName>
        <fullName evidence="2">DUF4998 domain-containing protein</fullName>
    </submittedName>
</protein>
<name>A0ABZ2YQF0_9BACT</name>
<accession>A0ABZ2YQF0</accession>
<dbReference type="Proteomes" id="UP001485459">
    <property type="component" value="Chromosome"/>
</dbReference>
<dbReference type="InterPro" id="IPR032164">
    <property type="entry name" value="DUF5000"/>
</dbReference>
<evidence type="ECO:0000313" key="2">
    <source>
        <dbReference type="EMBL" id="WZN41755.1"/>
    </source>
</evidence>
<proteinExistence type="predicted"/>
<dbReference type="Gene3D" id="2.60.120.260">
    <property type="entry name" value="Galactose-binding domain-like"/>
    <property type="match status" value="1"/>
</dbReference>
<keyword evidence="3" id="KW-1185">Reference proteome</keyword>
<dbReference type="PROSITE" id="PS51257">
    <property type="entry name" value="PROKAR_LIPOPROTEIN"/>
    <property type="match status" value="1"/>
</dbReference>
<reference evidence="3" key="1">
    <citation type="submission" date="2024-03" db="EMBL/GenBank/DDBJ databases">
        <title>Chitinophaga horti sp. nov., isolated from garden soil.</title>
        <authorList>
            <person name="Lee D.S."/>
            <person name="Han D.M."/>
            <person name="Baek J.H."/>
            <person name="Choi D.G."/>
            <person name="Jeon J.H."/>
            <person name="Jeon C.O."/>
        </authorList>
    </citation>
    <scope>NUCLEOTIDE SEQUENCE [LARGE SCALE GENOMIC DNA]</scope>
    <source>
        <strain evidence="3">GPA1</strain>
    </source>
</reference>
<sequence>MKLTYQLLTVPLLAAGMAGCSKMNDLHDKYLREGETIYVSRLDTVNLRAGNGRVVLRYVNNDPKVAKMVVYWRTRQDSAVLDVPPAAGDTLEAVVPDLAEDGYNFELITMNKESKFRSVPYEVNGNVYGSRFQASLYNRGVSSRELIDAENTLTVRWLRAPQYAVQTEIQYRDVDGIDRLHKVLPSEVETVLTDVSGDVQYRTRFLPEPTAADTFSTAYEPLEPVVVEGVQLNKSLFKRWNPPGLPYTGNTTATWRIENAWDGGITLGFANTNNQFTVDLGQTSRLSRLLINNRPESNLLYNHSHMRRFEIWGSATPDVTADFSGWVKLGTYESFKPSGASVGTLTEEDIRYGHTVGEKFYFPATSPDVRYLRIVCQETWGKQAGIQFMEMTLTGVVK</sequence>
<dbReference type="Pfam" id="PF16391">
    <property type="entry name" value="DUF5000"/>
    <property type="match status" value="1"/>
</dbReference>
<evidence type="ECO:0000313" key="3">
    <source>
        <dbReference type="Proteomes" id="UP001485459"/>
    </source>
</evidence>
<dbReference type="RefSeq" id="WP_341836603.1">
    <property type="nucleotide sequence ID" value="NZ_CP149822.1"/>
</dbReference>
<dbReference type="Pfam" id="PF16389">
    <property type="entry name" value="DUF4998"/>
    <property type="match status" value="1"/>
</dbReference>
<feature type="domain" description="DUF5000" evidence="1">
    <location>
        <begin position="271"/>
        <end position="394"/>
    </location>
</feature>
<evidence type="ECO:0000259" key="1">
    <source>
        <dbReference type="Pfam" id="PF16391"/>
    </source>
</evidence>
<dbReference type="EMBL" id="CP149822">
    <property type="protein sequence ID" value="WZN41755.1"/>
    <property type="molecule type" value="Genomic_DNA"/>
</dbReference>
<organism evidence="2 3">
    <name type="scientific">Chitinophaga pollutisoli</name>
    <dbReference type="NCBI Taxonomy" id="3133966"/>
    <lineage>
        <taxon>Bacteria</taxon>
        <taxon>Pseudomonadati</taxon>
        <taxon>Bacteroidota</taxon>
        <taxon>Chitinophagia</taxon>
        <taxon>Chitinophagales</taxon>
        <taxon>Chitinophagaceae</taxon>
        <taxon>Chitinophaga</taxon>
    </lineage>
</organism>
<gene>
    <name evidence="2" type="ORF">WJU16_01715</name>
</gene>